<comment type="function">
    <text evidence="2 11">Catalyzes the insertion of molybdate into adenylated molybdopterin with the concomitant release of AMP.</text>
</comment>
<evidence type="ECO:0000256" key="2">
    <source>
        <dbReference type="ARBA" id="ARBA00002901"/>
    </source>
</evidence>
<dbReference type="Pfam" id="PF03454">
    <property type="entry name" value="MoeA_C"/>
    <property type="match status" value="1"/>
</dbReference>
<dbReference type="UniPathway" id="UPA00344"/>
<dbReference type="InterPro" id="IPR038987">
    <property type="entry name" value="MoeA-like"/>
</dbReference>
<evidence type="ECO:0000256" key="7">
    <source>
        <dbReference type="ARBA" id="ARBA00022723"/>
    </source>
</evidence>
<comment type="pathway">
    <text evidence="3 11">Cofactor biosynthesis; molybdopterin biosynthesis.</text>
</comment>
<dbReference type="Pfam" id="PF00994">
    <property type="entry name" value="MoCF_biosynth"/>
    <property type="match status" value="1"/>
</dbReference>
<evidence type="ECO:0000256" key="11">
    <source>
        <dbReference type="RuleBase" id="RU365090"/>
    </source>
</evidence>
<dbReference type="Gene3D" id="2.170.190.11">
    <property type="entry name" value="Molybdopterin biosynthesis moea protein, domain 3"/>
    <property type="match status" value="1"/>
</dbReference>
<dbReference type="Gene3D" id="2.40.340.10">
    <property type="entry name" value="MoeA, C-terminal, domain IV"/>
    <property type="match status" value="1"/>
</dbReference>
<keyword evidence="8 11" id="KW-0460">Magnesium</keyword>
<dbReference type="FunFam" id="2.170.190.11:FF:000001">
    <property type="entry name" value="Molybdopterin molybdenumtransferase"/>
    <property type="match status" value="1"/>
</dbReference>
<evidence type="ECO:0000256" key="10">
    <source>
        <dbReference type="ARBA" id="ARBA00047317"/>
    </source>
</evidence>
<dbReference type="InterPro" id="IPR036425">
    <property type="entry name" value="MoaB/Mog-like_dom_sf"/>
</dbReference>
<dbReference type="InterPro" id="IPR036688">
    <property type="entry name" value="MoeA_C_domain_IV_sf"/>
</dbReference>
<evidence type="ECO:0000313" key="13">
    <source>
        <dbReference type="EMBL" id="RLQ87964.1"/>
    </source>
</evidence>
<evidence type="ECO:0000313" key="14">
    <source>
        <dbReference type="Proteomes" id="UP000281094"/>
    </source>
</evidence>
<evidence type="ECO:0000256" key="5">
    <source>
        <dbReference type="ARBA" id="ARBA00022505"/>
    </source>
</evidence>
<dbReference type="SUPFAM" id="SSF63882">
    <property type="entry name" value="MoeA N-terminal region -like"/>
    <property type="match status" value="1"/>
</dbReference>
<comment type="similarity">
    <text evidence="4 11">Belongs to the MoeA family.</text>
</comment>
<accession>A0A3L7JBZ3</accession>
<evidence type="ECO:0000256" key="9">
    <source>
        <dbReference type="ARBA" id="ARBA00023150"/>
    </source>
</evidence>
<reference evidence="13 14" key="1">
    <citation type="submission" date="2018-10" db="EMBL/GenBank/DDBJ databases">
        <title>Notoacmeibacter sp. M2BS9Y-3-1, whole genome shotgun sequence.</title>
        <authorList>
            <person name="Tuo L."/>
        </authorList>
    </citation>
    <scope>NUCLEOTIDE SEQUENCE [LARGE SCALE GENOMIC DNA]</scope>
    <source>
        <strain evidence="13 14">M2BS9Y-3-1</strain>
    </source>
</reference>
<dbReference type="GO" id="GO:0005829">
    <property type="term" value="C:cytosol"/>
    <property type="evidence" value="ECO:0007669"/>
    <property type="project" value="TreeGrafter"/>
</dbReference>
<dbReference type="PANTHER" id="PTHR10192">
    <property type="entry name" value="MOLYBDOPTERIN BIOSYNTHESIS PROTEIN"/>
    <property type="match status" value="1"/>
</dbReference>
<dbReference type="EC" id="2.10.1.1" evidence="11"/>
<keyword evidence="9 11" id="KW-0501">Molybdenum cofactor biosynthesis</keyword>
<comment type="cofactor">
    <cofactor evidence="1 11">
        <name>Mg(2+)</name>
        <dbReference type="ChEBI" id="CHEBI:18420"/>
    </cofactor>
</comment>
<organism evidence="13 14">
    <name type="scientific">Notoacmeibacter ruber</name>
    <dbReference type="NCBI Taxonomy" id="2670375"/>
    <lineage>
        <taxon>Bacteria</taxon>
        <taxon>Pseudomonadati</taxon>
        <taxon>Pseudomonadota</taxon>
        <taxon>Alphaproteobacteria</taxon>
        <taxon>Hyphomicrobiales</taxon>
        <taxon>Notoacmeibacteraceae</taxon>
        <taxon>Notoacmeibacter</taxon>
    </lineage>
</organism>
<feature type="domain" description="MoaB/Mog" evidence="12">
    <location>
        <begin position="178"/>
        <end position="317"/>
    </location>
</feature>
<dbReference type="InterPro" id="IPR005110">
    <property type="entry name" value="MoeA_linker/N"/>
</dbReference>
<dbReference type="EMBL" id="RCWN01000001">
    <property type="protein sequence ID" value="RLQ87964.1"/>
    <property type="molecule type" value="Genomic_DNA"/>
</dbReference>
<proteinExistence type="inferred from homology"/>
<dbReference type="RefSeq" id="WP_121644927.1">
    <property type="nucleotide sequence ID" value="NZ_RCWN01000001.1"/>
</dbReference>
<dbReference type="SMART" id="SM00852">
    <property type="entry name" value="MoCF_biosynth"/>
    <property type="match status" value="1"/>
</dbReference>
<keyword evidence="7 11" id="KW-0479">Metal-binding</keyword>
<evidence type="ECO:0000259" key="12">
    <source>
        <dbReference type="SMART" id="SM00852"/>
    </source>
</evidence>
<evidence type="ECO:0000256" key="6">
    <source>
        <dbReference type="ARBA" id="ARBA00022679"/>
    </source>
</evidence>
<dbReference type="SUPFAM" id="SSF63867">
    <property type="entry name" value="MoeA C-terminal domain-like"/>
    <property type="match status" value="1"/>
</dbReference>
<dbReference type="SUPFAM" id="SSF53218">
    <property type="entry name" value="Molybdenum cofactor biosynthesis proteins"/>
    <property type="match status" value="1"/>
</dbReference>
<protein>
    <recommendedName>
        <fullName evidence="11">Molybdopterin molybdenumtransferase</fullName>
        <ecNumber evidence="11">2.10.1.1</ecNumber>
    </recommendedName>
</protein>
<name>A0A3L7JBZ3_9HYPH</name>
<dbReference type="Pfam" id="PF03453">
    <property type="entry name" value="MoeA_N"/>
    <property type="match status" value="1"/>
</dbReference>
<gene>
    <name evidence="13" type="ORF">D8780_06835</name>
</gene>
<comment type="catalytic activity">
    <reaction evidence="10">
        <text>adenylyl-molybdopterin + molybdate = Mo-molybdopterin + AMP + H(+)</text>
        <dbReference type="Rhea" id="RHEA:35047"/>
        <dbReference type="ChEBI" id="CHEBI:15378"/>
        <dbReference type="ChEBI" id="CHEBI:36264"/>
        <dbReference type="ChEBI" id="CHEBI:62727"/>
        <dbReference type="ChEBI" id="CHEBI:71302"/>
        <dbReference type="ChEBI" id="CHEBI:456215"/>
        <dbReference type="EC" id="2.10.1.1"/>
    </reaction>
</comment>
<dbReference type="GO" id="GO:0046872">
    <property type="term" value="F:metal ion binding"/>
    <property type="evidence" value="ECO:0007669"/>
    <property type="project" value="UniProtKB-UniRule"/>
</dbReference>
<evidence type="ECO:0000256" key="3">
    <source>
        <dbReference type="ARBA" id="ARBA00005046"/>
    </source>
</evidence>
<dbReference type="PANTHER" id="PTHR10192:SF5">
    <property type="entry name" value="GEPHYRIN"/>
    <property type="match status" value="1"/>
</dbReference>
<dbReference type="AlphaFoldDB" id="A0A3L7JBZ3"/>
<dbReference type="GO" id="GO:0061599">
    <property type="term" value="F:molybdopterin molybdotransferase activity"/>
    <property type="evidence" value="ECO:0007669"/>
    <property type="project" value="UniProtKB-UniRule"/>
</dbReference>
<keyword evidence="6 11" id="KW-0808">Transferase</keyword>
<comment type="caution">
    <text evidence="13">The sequence shown here is derived from an EMBL/GenBank/DDBJ whole genome shotgun (WGS) entry which is preliminary data.</text>
</comment>
<dbReference type="InterPro" id="IPR005111">
    <property type="entry name" value="MoeA_C_domain_IV"/>
</dbReference>
<dbReference type="NCBIfam" id="TIGR00177">
    <property type="entry name" value="molyb_syn"/>
    <property type="match status" value="1"/>
</dbReference>
<dbReference type="InterPro" id="IPR001453">
    <property type="entry name" value="MoaB/Mog_dom"/>
</dbReference>
<dbReference type="Gene3D" id="3.90.105.10">
    <property type="entry name" value="Molybdopterin biosynthesis moea protein, domain 2"/>
    <property type="match status" value="1"/>
</dbReference>
<evidence type="ECO:0000256" key="4">
    <source>
        <dbReference type="ARBA" id="ARBA00010763"/>
    </source>
</evidence>
<keyword evidence="14" id="KW-1185">Reference proteome</keyword>
<dbReference type="FunFam" id="3.40.980.10:FF:000004">
    <property type="entry name" value="Molybdopterin molybdenumtransferase"/>
    <property type="match status" value="1"/>
</dbReference>
<dbReference type="CDD" id="cd00887">
    <property type="entry name" value="MoeA"/>
    <property type="match status" value="1"/>
</dbReference>
<sequence>MALLPVDEALSRLLKQASPLSAETVALDAAVGRILASPLHAKRTQPPFEGSAMDGYAVRAADLDPDGVPLELIGESAAGHPFPGSVEPGQTVRIFTGATMPDGADTVLMQENAERIDDKTVRPTQKEPVGRHVRPAGVDFSEGDLMLESGTKLDFAALSLAAAASHPTVDVHRKPRVAILATGDELKAPGESLAPGQIIASNTYGISAIVSEMGGVALDLGITPDKPAALQAAIDKAQSQDCDVIVTLGGASVGDHDLVQKAMVDAGMVLDFWKIAMRPGKPLMVGRLDGIHVLGLPGNPVSSMVCAHLFLRPLLCRLLGSTYKPKTVAAQLTAHLEANSGRQHYMRASASYDGDCWTVEPAGSQDSSLLRVMTIGNALIVRPPHAPAAEPGEKVLVDLWR</sequence>
<dbReference type="InterPro" id="IPR036135">
    <property type="entry name" value="MoeA_linker/N_sf"/>
</dbReference>
<keyword evidence="5 11" id="KW-0500">Molybdenum</keyword>
<dbReference type="Proteomes" id="UP000281094">
    <property type="component" value="Unassembled WGS sequence"/>
</dbReference>
<dbReference type="NCBIfam" id="NF045515">
    <property type="entry name" value="Glp_gephyrin"/>
    <property type="match status" value="1"/>
</dbReference>
<dbReference type="GO" id="GO:0006777">
    <property type="term" value="P:Mo-molybdopterin cofactor biosynthetic process"/>
    <property type="evidence" value="ECO:0007669"/>
    <property type="project" value="UniProtKB-UniRule"/>
</dbReference>
<dbReference type="Gene3D" id="3.40.980.10">
    <property type="entry name" value="MoaB/Mog-like domain"/>
    <property type="match status" value="1"/>
</dbReference>
<evidence type="ECO:0000256" key="1">
    <source>
        <dbReference type="ARBA" id="ARBA00001946"/>
    </source>
</evidence>
<evidence type="ECO:0000256" key="8">
    <source>
        <dbReference type="ARBA" id="ARBA00022842"/>
    </source>
</evidence>